<dbReference type="GO" id="GO:0016998">
    <property type="term" value="P:cell wall macromolecule catabolic process"/>
    <property type="evidence" value="ECO:0007669"/>
    <property type="project" value="InterPro"/>
</dbReference>
<dbReference type="PANTHER" id="PTHR34135:SF1">
    <property type="entry name" value="GLYCOSYL HYDROLASE FAMILY 25"/>
    <property type="match status" value="1"/>
</dbReference>
<evidence type="ECO:0000256" key="2">
    <source>
        <dbReference type="SAM" id="MobiDB-lite"/>
    </source>
</evidence>
<evidence type="ECO:0000313" key="3">
    <source>
        <dbReference type="EMBL" id="GGE34256.1"/>
    </source>
</evidence>
<organism evidence="3 4">
    <name type="scientific">Streptococcus himalayensis</name>
    <dbReference type="NCBI Taxonomy" id="1888195"/>
    <lineage>
        <taxon>Bacteria</taxon>
        <taxon>Bacillati</taxon>
        <taxon>Bacillota</taxon>
        <taxon>Bacilli</taxon>
        <taxon>Lactobacillales</taxon>
        <taxon>Streptococcaceae</taxon>
        <taxon>Streptococcus</taxon>
    </lineage>
</organism>
<reference evidence="3" key="1">
    <citation type="journal article" date="2014" name="Int. J. Syst. Evol. Microbiol.">
        <title>Complete genome sequence of Corynebacterium casei LMG S-19264T (=DSM 44701T), isolated from a smear-ripened cheese.</title>
        <authorList>
            <consortium name="US DOE Joint Genome Institute (JGI-PGF)"/>
            <person name="Walter F."/>
            <person name="Albersmeier A."/>
            <person name="Kalinowski J."/>
            <person name="Ruckert C."/>
        </authorList>
    </citation>
    <scope>NUCLEOTIDE SEQUENCE</scope>
    <source>
        <strain evidence="3">CGMCC 1.15533</strain>
    </source>
</reference>
<dbReference type="InterPro" id="IPR017853">
    <property type="entry name" value="GH"/>
</dbReference>
<sequence>MLAFFVCFIGIILISKQYSEGSEKQQLQLTTSQSSKASSSTTTVSSSAKKQDETEDEDEDISYKPIIDVSGWQLPSEINYDILSKNISGAIVRVHSGAQTTAENVATYANGLDKSYKKHIEEFQKRDIPVAVYAYVAASTIKEMEDEAESFYKASEKYKPTYYWLDVEEKTMPDMNKGIEAFRKKLESLGAKKIGIYVGTYFIEEHSLTTDKFSAIWIPTYGYDNGYYNAAPDTDLDYDLHQYTSQGILNGFPHALDLNQLSVQKQQKKTFEKLFGS</sequence>
<protein>
    <submittedName>
        <fullName evidence="3">N-acetylmuramoyl-L-alanine amidase</fullName>
    </submittedName>
</protein>
<accession>A0A917EGT7</accession>
<dbReference type="AlphaFoldDB" id="A0A917EGT7"/>
<dbReference type="GO" id="GO:0003796">
    <property type="term" value="F:lysozyme activity"/>
    <property type="evidence" value="ECO:0007669"/>
    <property type="project" value="InterPro"/>
</dbReference>
<comment type="similarity">
    <text evidence="1">Belongs to the glycosyl hydrolase 25 family.</text>
</comment>
<dbReference type="GO" id="GO:0016052">
    <property type="term" value="P:carbohydrate catabolic process"/>
    <property type="evidence" value="ECO:0007669"/>
    <property type="project" value="TreeGrafter"/>
</dbReference>
<dbReference type="Pfam" id="PF01183">
    <property type="entry name" value="Glyco_hydro_25"/>
    <property type="match status" value="1"/>
</dbReference>
<evidence type="ECO:0000256" key="1">
    <source>
        <dbReference type="ARBA" id="ARBA00010646"/>
    </source>
</evidence>
<dbReference type="PROSITE" id="PS51904">
    <property type="entry name" value="GLYCOSYL_HYDROL_F25_2"/>
    <property type="match status" value="1"/>
</dbReference>
<dbReference type="InterPro" id="IPR002053">
    <property type="entry name" value="Glyco_hydro_25"/>
</dbReference>
<keyword evidence="4" id="KW-1185">Reference proteome</keyword>
<evidence type="ECO:0000313" key="4">
    <source>
        <dbReference type="Proteomes" id="UP000660801"/>
    </source>
</evidence>
<gene>
    <name evidence="3" type="ORF">GCM10011510_14550</name>
</gene>
<reference evidence="3" key="2">
    <citation type="submission" date="2020-09" db="EMBL/GenBank/DDBJ databases">
        <authorList>
            <person name="Sun Q."/>
            <person name="Zhou Y."/>
        </authorList>
    </citation>
    <scope>NUCLEOTIDE SEQUENCE</scope>
    <source>
        <strain evidence="3">CGMCC 1.15533</strain>
    </source>
</reference>
<dbReference type="EMBL" id="BMJN01000025">
    <property type="protein sequence ID" value="GGE34256.1"/>
    <property type="molecule type" value="Genomic_DNA"/>
</dbReference>
<dbReference type="PANTHER" id="PTHR34135">
    <property type="entry name" value="LYSOZYME"/>
    <property type="match status" value="1"/>
</dbReference>
<proteinExistence type="inferred from homology"/>
<dbReference type="Proteomes" id="UP000660801">
    <property type="component" value="Unassembled WGS sequence"/>
</dbReference>
<name>A0A917EGT7_9STRE</name>
<comment type="caution">
    <text evidence="3">The sequence shown here is derived from an EMBL/GenBank/DDBJ whole genome shotgun (WGS) entry which is preliminary data.</text>
</comment>
<feature type="region of interest" description="Disordered" evidence="2">
    <location>
        <begin position="29"/>
        <end position="60"/>
    </location>
</feature>
<dbReference type="SUPFAM" id="SSF51445">
    <property type="entry name" value="(Trans)glycosidases"/>
    <property type="match status" value="1"/>
</dbReference>
<dbReference type="GO" id="GO:0009253">
    <property type="term" value="P:peptidoglycan catabolic process"/>
    <property type="evidence" value="ECO:0007669"/>
    <property type="project" value="InterPro"/>
</dbReference>
<feature type="compositionally biased region" description="Low complexity" evidence="2">
    <location>
        <begin position="29"/>
        <end position="48"/>
    </location>
</feature>
<dbReference type="Gene3D" id="3.20.20.80">
    <property type="entry name" value="Glycosidases"/>
    <property type="match status" value="1"/>
</dbReference>